<dbReference type="HOGENOM" id="CLU_1892268_0_0_4"/>
<feature type="transmembrane region" description="Helical" evidence="6">
    <location>
        <begin position="73"/>
        <end position="94"/>
    </location>
</feature>
<dbReference type="PANTHER" id="PTHR33931">
    <property type="entry name" value="HOLIN-LIKE PROTEIN CIDA-RELATED"/>
    <property type="match status" value="1"/>
</dbReference>
<dbReference type="InterPro" id="IPR005538">
    <property type="entry name" value="LrgA/CidA"/>
</dbReference>
<dbReference type="KEGG" id="bpy:Bphyt_6538"/>
<dbReference type="RefSeq" id="WP_012428345.1">
    <property type="nucleotide sequence ID" value="NC_010676.1"/>
</dbReference>
<evidence type="ECO:0000256" key="3">
    <source>
        <dbReference type="ARBA" id="ARBA00022692"/>
    </source>
</evidence>
<evidence type="ECO:0000313" key="7">
    <source>
        <dbReference type="EMBL" id="ACD20841.1"/>
    </source>
</evidence>
<evidence type="ECO:0000256" key="1">
    <source>
        <dbReference type="ARBA" id="ARBA00004651"/>
    </source>
</evidence>
<dbReference type="EMBL" id="CP001053">
    <property type="protein sequence ID" value="ACD20841.1"/>
    <property type="molecule type" value="Genomic_DNA"/>
</dbReference>
<dbReference type="eggNOG" id="COG1380">
    <property type="taxonomic scope" value="Bacteria"/>
</dbReference>
<dbReference type="STRING" id="398527.Bphyt_6538"/>
<sequence length="134" mass="13808">MTQATSTINALLLPQWRGPLQALALVGSFMALSHVTASISPDMNPAITGFVLVLVGLASKALPLSIIEAGAKFLIAQSALFLIPAVVAVARQSALLQAHWIPLLVIVVGGTAISAAATALAVEFTTLALARRRS</sequence>
<organism evidence="7 8">
    <name type="scientific">Paraburkholderia phytofirmans (strain DSM 17436 / LMG 22146 / PsJN)</name>
    <name type="common">Burkholderia phytofirmans</name>
    <dbReference type="NCBI Taxonomy" id="398527"/>
    <lineage>
        <taxon>Bacteria</taxon>
        <taxon>Pseudomonadati</taxon>
        <taxon>Pseudomonadota</taxon>
        <taxon>Betaproteobacteria</taxon>
        <taxon>Burkholderiales</taxon>
        <taxon>Burkholderiaceae</taxon>
        <taxon>Paraburkholderia</taxon>
    </lineage>
</organism>
<dbReference type="AlphaFoldDB" id="B2TB99"/>
<keyword evidence="5 6" id="KW-0472">Membrane</keyword>
<dbReference type="GO" id="GO:0005886">
    <property type="term" value="C:plasma membrane"/>
    <property type="evidence" value="ECO:0007669"/>
    <property type="project" value="UniProtKB-SubCell"/>
</dbReference>
<dbReference type="Proteomes" id="UP000001739">
    <property type="component" value="Chromosome 2"/>
</dbReference>
<evidence type="ECO:0000256" key="6">
    <source>
        <dbReference type="SAM" id="Phobius"/>
    </source>
</evidence>
<name>B2TB99_PARPJ</name>
<evidence type="ECO:0000256" key="2">
    <source>
        <dbReference type="ARBA" id="ARBA00022475"/>
    </source>
</evidence>
<evidence type="ECO:0000256" key="5">
    <source>
        <dbReference type="ARBA" id="ARBA00023136"/>
    </source>
</evidence>
<dbReference type="Pfam" id="PF03788">
    <property type="entry name" value="LrgA"/>
    <property type="match status" value="1"/>
</dbReference>
<feature type="transmembrane region" description="Helical" evidence="6">
    <location>
        <begin position="100"/>
        <end position="130"/>
    </location>
</feature>
<keyword evidence="3 6" id="KW-0812">Transmembrane</keyword>
<gene>
    <name evidence="7" type="ordered locus">Bphyt_6538</name>
</gene>
<reference evidence="7 8" key="1">
    <citation type="journal article" date="2011" name="J. Bacteriol.">
        <title>Complete genome sequence of the plant growth-promoting endophyte Burkholderia phytofirmans strain PsJN.</title>
        <authorList>
            <person name="Weilharter A."/>
            <person name="Mitter B."/>
            <person name="Shin M.V."/>
            <person name="Chain P.S."/>
            <person name="Nowak J."/>
            <person name="Sessitsch A."/>
        </authorList>
    </citation>
    <scope>NUCLEOTIDE SEQUENCE [LARGE SCALE GENOMIC DNA]</scope>
    <source>
        <strain evidence="8">DSM 17436 / LMG 22146 / PsJN</strain>
    </source>
</reference>
<proteinExistence type="predicted"/>
<keyword evidence="4 6" id="KW-1133">Transmembrane helix</keyword>
<accession>B2TB99</accession>
<keyword evidence="2" id="KW-1003">Cell membrane</keyword>
<feature type="transmembrane region" description="Helical" evidence="6">
    <location>
        <begin position="46"/>
        <end position="66"/>
    </location>
</feature>
<evidence type="ECO:0000313" key="8">
    <source>
        <dbReference type="Proteomes" id="UP000001739"/>
    </source>
</evidence>
<evidence type="ECO:0000256" key="4">
    <source>
        <dbReference type="ARBA" id="ARBA00022989"/>
    </source>
</evidence>
<protein>
    <submittedName>
        <fullName evidence="7">LrgA family protein</fullName>
    </submittedName>
</protein>
<feature type="transmembrane region" description="Helical" evidence="6">
    <location>
        <begin position="20"/>
        <end position="40"/>
    </location>
</feature>
<comment type="subcellular location">
    <subcellularLocation>
        <location evidence="1">Cell membrane</location>
        <topology evidence="1">Multi-pass membrane protein</topology>
    </subcellularLocation>
</comment>
<dbReference type="PANTHER" id="PTHR33931:SF2">
    <property type="entry name" value="HOLIN-LIKE PROTEIN CIDA"/>
    <property type="match status" value="1"/>
</dbReference>